<gene>
    <name evidence="2" type="ORF">QTL97_07690</name>
</gene>
<dbReference type="EMBL" id="JAUBDJ010000003">
    <property type="protein sequence ID" value="MDW0116810.1"/>
    <property type="molecule type" value="Genomic_DNA"/>
</dbReference>
<reference evidence="2 3" key="1">
    <citation type="submission" date="2023-06" db="EMBL/GenBank/DDBJ databases">
        <title>Sporosarcina sp. nov., isolated from Korean traditional fermented seafood 'Jeotgal'.</title>
        <authorList>
            <person name="Yang A.I."/>
            <person name="Shin N.-R."/>
        </authorList>
    </citation>
    <scope>NUCLEOTIDE SEQUENCE [LARGE SCALE GENOMIC DNA]</scope>
    <source>
        <strain evidence="2 3">KCTC43456</strain>
    </source>
</reference>
<sequence length="403" mass="47028">MNWNYLKHEFLITVRSRRNIPFLLFVGVLLLSYCLVLLPNANTKEAFDKKGTEKYLVNLEIQQKLREQIGNTGVVLHSGIPVYAWNDYNYGLFKGMLSAYTEGNYTRLLKLRTFYLEGNKDEYVNDKALFKVSPFPGKDREHLYHQTMIQYEDYITKGVPITFGIMYEKTGLQALQNFLQGFGVYFLLFCTIYFSSDILSRDRKHRTLLQGIPLSWYRQLNLKSLSAFLYSMLFIAGVVVIGVLIMSWQYGFGYFDLRVPTMIAQQTFKIQDYSFITIASYLGKTLAVLPLLLLIFVRLNVIFSLLLKNEWFVLMFSTVVLFSERLYFSRTTRELFGLDISLFPQTYFDFGKIVDAEKNYLVNTETITYAKGIIALLSLLIIIEVILFLVSRLVNKRRYYKFG</sequence>
<accession>A0AAW9A784</accession>
<feature type="transmembrane region" description="Helical" evidence="1">
    <location>
        <begin position="373"/>
        <end position="394"/>
    </location>
</feature>
<feature type="transmembrane region" description="Helical" evidence="1">
    <location>
        <begin position="20"/>
        <end position="38"/>
    </location>
</feature>
<keyword evidence="1" id="KW-0472">Membrane</keyword>
<protein>
    <recommendedName>
        <fullName evidence="4">ABC transporter permease</fullName>
    </recommendedName>
</protein>
<keyword evidence="3" id="KW-1185">Reference proteome</keyword>
<dbReference type="RefSeq" id="WP_317940551.1">
    <property type="nucleotide sequence ID" value="NZ_JAUBDJ010000003.1"/>
</dbReference>
<dbReference type="Proteomes" id="UP001271648">
    <property type="component" value="Unassembled WGS sequence"/>
</dbReference>
<dbReference type="AlphaFoldDB" id="A0AAW9A784"/>
<feature type="transmembrane region" description="Helical" evidence="1">
    <location>
        <begin position="278"/>
        <end position="299"/>
    </location>
</feature>
<evidence type="ECO:0000313" key="3">
    <source>
        <dbReference type="Proteomes" id="UP001271648"/>
    </source>
</evidence>
<comment type="caution">
    <text evidence="2">The sequence shown here is derived from an EMBL/GenBank/DDBJ whole genome shotgun (WGS) entry which is preliminary data.</text>
</comment>
<feature type="transmembrane region" description="Helical" evidence="1">
    <location>
        <begin position="227"/>
        <end position="250"/>
    </location>
</feature>
<evidence type="ECO:0000313" key="2">
    <source>
        <dbReference type="EMBL" id="MDW0116810.1"/>
    </source>
</evidence>
<organism evidence="2 3">
    <name type="scientific">Sporosarcina thermotolerans</name>
    <dbReference type="NCBI Taxonomy" id="633404"/>
    <lineage>
        <taxon>Bacteria</taxon>
        <taxon>Bacillati</taxon>
        <taxon>Bacillota</taxon>
        <taxon>Bacilli</taxon>
        <taxon>Bacillales</taxon>
        <taxon>Caryophanaceae</taxon>
        <taxon>Sporosarcina</taxon>
    </lineage>
</organism>
<evidence type="ECO:0000256" key="1">
    <source>
        <dbReference type="SAM" id="Phobius"/>
    </source>
</evidence>
<name>A0AAW9A784_9BACL</name>
<keyword evidence="1" id="KW-0812">Transmembrane</keyword>
<feature type="transmembrane region" description="Helical" evidence="1">
    <location>
        <begin position="178"/>
        <end position="196"/>
    </location>
</feature>
<evidence type="ECO:0008006" key="4">
    <source>
        <dbReference type="Google" id="ProtNLM"/>
    </source>
</evidence>
<proteinExistence type="predicted"/>
<keyword evidence="1" id="KW-1133">Transmembrane helix</keyword>